<evidence type="ECO:0000313" key="2">
    <source>
        <dbReference type="Proteomes" id="UP000424966"/>
    </source>
</evidence>
<accession>A0ABX6FE25</accession>
<dbReference type="GeneID" id="58048994"/>
<organism evidence="1 2">
    <name type="scientific">Yersinia intermedia</name>
    <dbReference type="NCBI Taxonomy" id="631"/>
    <lineage>
        <taxon>Bacteria</taxon>
        <taxon>Pseudomonadati</taxon>
        <taxon>Pseudomonadota</taxon>
        <taxon>Gammaproteobacteria</taxon>
        <taxon>Enterobacterales</taxon>
        <taxon>Yersiniaceae</taxon>
        <taxon>Yersinia</taxon>
    </lineage>
</organism>
<protein>
    <submittedName>
        <fullName evidence="1">Uncharacterized protein</fullName>
    </submittedName>
</protein>
<keyword evidence="2" id="KW-1185">Reference proteome</keyword>
<gene>
    <name evidence="1" type="ORF">FOC37_21985</name>
</gene>
<dbReference type="EMBL" id="CP046294">
    <property type="protein sequence ID" value="QGR72798.1"/>
    <property type="molecule type" value="Genomic_DNA"/>
</dbReference>
<evidence type="ECO:0000313" key="1">
    <source>
        <dbReference type="EMBL" id="QGR72798.1"/>
    </source>
</evidence>
<proteinExistence type="predicted"/>
<reference evidence="1 2" key="1">
    <citation type="submission" date="2019-11" db="EMBL/GenBank/DDBJ databases">
        <title>FDA dAtabase for Regulatory Grade micrObial Sequences (FDA-ARGOS): Supporting development and validation of Infectious Disease Dx tests.</title>
        <authorList>
            <person name="Patel R."/>
            <person name="Rucinski S."/>
            <person name="Tallon L."/>
            <person name="Sadzewicz L."/>
            <person name="Vavikolanu K."/>
            <person name="Mehta A."/>
            <person name="Aluvathingal J."/>
            <person name="Nadendla S."/>
            <person name="Nandy P."/>
            <person name="Geyer C."/>
            <person name="Yan Y."/>
            <person name="Sichtig H."/>
        </authorList>
    </citation>
    <scope>NUCLEOTIDE SEQUENCE [LARGE SCALE GENOMIC DNA]</scope>
    <source>
        <strain evidence="1 2">FDAARGOS_729</strain>
    </source>
</reference>
<dbReference type="Proteomes" id="UP000424966">
    <property type="component" value="Chromosome"/>
</dbReference>
<dbReference type="RefSeq" id="WP_153802302.1">
    <property type="nucleotide sequence ID" value="NZ_CBCSII010000032.1"/>
</dbReference>
<name>A0ABX6FE25_YERIN</name>
<sequence length="95" mass="10304">MESPWPLKLAILLASLSFGAVLAAVTYCVYAPLAARLSALNLPAPITPISSDNYLICQLELRGSARRRHVLRVRSVGCAAFRTQSACADNANFLW</sequence>